<evidence type="ECO:0000313" key="1">
    <source>
        <dbReference type="EMBL" id="TCO50900.1"/>
    </source>
</evidence>
<name>A0A4V2S563_9PSEU</name>
<sequence>MPDFTAKRRTRLSAADRAWWVLSLLASQEFRFTAMPDRDRLAGGLGAMTLRMLVSG</sequence>
<evidence type="ECO:0000313" key="2">
    <source>
        <dbReference type="Proteomes" id="UP000295680"/>
    </source>
</evidence>
<accession>A0A4V2S563</accession>
<dbReference type="Proteomes" id="UP000295680">
    <property type="component" value="Unassembled WGS sequence"/>
</dbReference>
<proteinExistence type="predicted"/>
<comment type="caution">
    <text evidence="1">The sequence shown here is derived from an EMBL/GenBank/DDBJ whole genome shotgun (WGS) entry which is preliminary data.</text>
</comment>
<keyword evidence="2" id="KW-1185">Reference proteome</keyword>
<gene>
    <name evidence="1" type="ORF">EV192_113283</name>
</gene>
<dbReference type="EMBL" id="SLWS01000013">
    <property type="protein sequence ID" value="TCO50900.1"/>
    <property type="molecule type" value="Genomic_DNA"/>
</dbReference>
<protein>
    <submittedName>
        <fullName evidence="1">Uncharacterized protein</fullName>
    </submittedName>
</protein>
<organism evidence="1 2">
    <name type="scientific">Actinocrispum wychmicini</name>
    <dbReference type="NCBI Taxonomy" id="1213861"/>
    <lineage>
        <taxon>Bacteria</taxon>
        <taxon>Bacillati</taxon>
        <taxon>Actinomycetota</taxon>
        <taxon>Actinomycetes</taxon>
        <taxon>Pseudonocardiales</taxon>
        <taxon>Pseudonocardiaceae</taxon>
        <taxon>Actinocrispum</taxon>
    </lineage>
</organism>
<reference evidence="1 2" key="1">
    <citation type="submission" date="2019-03" db="EMBL/GenBank/DDBJ databases">
        <title>Genomic Encyclopedia of Type Strains, Phase IV (KMG-IV): sequencing the most valuable type-strain genomes for metagenomic binning, comparative biology and taxonomic classification.</title>
        <authorList>
            <person name="Goeker M."/>
        </authorList>
    </citation>
    <scope>NUCLEOTIDE SEQUENCE [LARGE SCALE GENOMIC DNA]</scope>
    <source>
        <strain evidence="1 2">DSM 45934</strain>
    </source>
</reference>
<dbReference type="AlphaFoldDB" id="A0A4V2S563"/>